<gene>
    <name evidence="5" type="ORF">HW347_18825</name>
</gene>
<evidence type="ECO:0000313" key="5">
    <source>
        <dbReference type="EMBL" id="MBT2163334.1"/>
    </source>
</evidence>
<sequence length="328" mass="37104">MRIGLFPYKKHRVGNSITSRTLVRKNVSIAEIHELEEKDQGRQQELKMGGATVQLRNLTLDNLAAGEYENAHLCYGIHFLLEGDCKFTSAEGQATVGIKSGYYNLVQWPNILGTVNLKGTECVSVEVFFTRDFIEDLLGSEHDFGFRHFLDSSGKHPQCLWDNGQPIPGKLRILLLEILNCPYRGNARVSYIESQTRCLLIEAFLGRENCMGKIGEPQLPSLDYEAIERVVSYIKLNLKKKLTIKELSEIAGFNTTKLKSSFKKAHQTTIFKYITQLRMEKARMLVLQENLTIAQASYEVGYSNPQHFTVAFKKTMGYLPSSLLGTPL</sequence>
<reference evidence="5 6" key="1">
    <citation type="submission" date="2020-06" db="EMBL/GenBank/DDBJ databases">
        <authorList>
            <person name="Isaeva M.P."/>
            <person name="Chernysheva N.Y."/>
        </authorList>
    </citation>
    <scope>NUCLEOTIDE SEQUENCE [LARGE SCALE GENOMIC DNA]</scope>
    <source>
        <strain evidence="5 6">KMM 6746</strain>
    </source>
</reference>
<accession>A0ABS5WJG9</accession>
<proteinExistence type="predicted"/>
<keyword evidence="3" id="KW-0804">Transcription</keyword>
<dbReference type="SUPFAM" id="SSF46689">
    <property type="entry name" value="Homeodomain-like"/>
    <property type="match status" value="2"/>
</dbReference>
<comment type="caution">
    <text evidence="5">The sequence shown here is derived from an EMBL/GenBank/DDBJ whole genome shotgun (WGS) entry which is preliminary data.</text>
</comment>
<dbReference type="InterPro" id="IPR018062">
    <property type="entry name" value="HTH_AraC-typ_CS"/>
</dbReference>
<evidence type="ECO:0000256" key="1">
    <source>
        <dbReference type="ARBA" id="ARBA00023015"/>
    </source>
</evidence>
<protein>
    <submittedName>
        <fullName evidence="5">Helix-turn-helix transcriptional regulator</fullName>
    </submittedName>
</protein>
<reference evidence="6" key="2">
    <citation type="submission" date="2023-07" db="EMBL/GenBank/DDBJ databases">
        <title>Zobellia barbeyronii sp. nov., a new marine flavobacterium, isolated from green and red algae.</title>
        <authorList>
            <person name="Nedashkovskaya O.I."/>
            <person name="Otstavnykh N."/>
            <person name="Zhukova N."/>
            <person name="Guzev K."/>
            <person name="Chausova V."/>
            <person name="Tekutyeva L."/>
            <person name="Mikhailov V."/>
            <person name="Isaeva M."/>
        </authorList>
    </citation>
    <scope>NUCLEOTIDE SEQUENCE [LARGE SCALE GENOMIC DNA]</scope>
    <source>
        <strain evidence="6">KMM 6746</strain>
    </source>
</reference>
<dbReference type="Gene3D" id="1.10.10.60">
    <property type="entry name" value="Homeodomain-like"/>
    <property type="match status" value="2"/>
</dbReference>
<keyword evidence="1" id="KW-0805">Transcription regulation</keyword>
<dbReference type="PROSITE" id="PS00041">
    <property type="entry name" value="HTH_ARAC_FAMILY_1"/>
    <property type="match status" value="1"/>
</dbReference>
<evidence type="ECO:0000259" key="4">
    <source>
        <dbReference type="PROSITE" id="PS01124"/>
    </source>
</evidence>
<evidence type="ECO:0000313" key="6">
    <source>
        <dbReference type="Proteomes" id="UP000740413"/>
    </source>
</evidence>
<dbReference type="PROSITE" id="PS01124">
    <property type="entry name" value="HTH_ARAC_FAMILY_2"/>
    <property type="match status" value="1"/>
</dbReference>
<feature type="domain" description="HTH araC/xylS-type" evidence="4">
    <location>
        <begin position="228"/>
        <end position="326"/>
    </location>
</feature>
<dbReference type="InterPro" id="IPR053142">
    <property type="entry name" value="PchR_regulatory_protein"/>
</dbReference>
<dbReference type="InterPro" id="IPR018060">
    <property type="entry name" value="HTH_AraC"/>
</dbReference>
<dbReference type="Pfam" id="PF12833">
    <property type="entry name" value="HTH_18"/>
    <property type="match status" value="1"/>
</dbReference>
<keyword evidence="6" id="KW-1185">Reference proteome</keyword>
<name>A0ABS5WJG9_9FLAO</name>
<keyword evidence="2" id="KW-0238">DNA-binding</keyword>
<evidence type="ECO:0000256" key="2">
    <source>
        <dbReference type="ARBA" id="ARBA00023125"/>
    </source>
</evidence>
<evidence type="ECO:0000256" key="3">
    <source>
        <dbReference type="ARBA" id="ARBA00023163"/>
    </source>
</evidence>
<dbReference type="InterPro" id="IPR009057">
    <property type="entry name" value="Homeodomain-like_sf"/>
</dbReference>
<dbReference type="SMART" id="SM00342">
    <property type="entry name" value="HTH_ARAC"/>
    <property type="match status" value="1"/>
</dbReference>
<organism evidence="5 6">
    <name type="scientific">Zobellia barbeyronii</name>
    <dbReference type="NCBI Taxonomy" id="2748009"/>
    <lineage>
        <taxon>Bacteria</taxon>
        <taxon>Pseudomonadati</taxon>
        <taxon>Bacteroidota</taxon>
        <taxon>Flavobacteriia</taxon>
        <taxon>Flavobacteriales</taxon>
        <taxon>Flavobacteriaceae</taxon>
        <taxon>Zobellia</taxon>
    </lineage>
</organism>
<dbReference type="EMBL" id="JACATN010000007">
    <property type="protein sequence ID" value="MBT2163334.1"/>
    <property type="molecule type" value="Genomic_DNA"/>
</dbReference>
<dbReference type="PANTHER" id="PTHR47893:SF1">
    <property type="entry name" value="REGULATORY PROTEIN PCHR"/>
    <property type="match status" value="1"/>
</dbReference>
<dbReference type="Proteomes" id="UP000740413">
    <property type="component" value="Unassembled WGS sequence"/>
</dbReference>
<dbReference type="PANTHER" id="PTHR47893">
    <property type="entry name" value="REGULATORY PROTEIN PCHR"/>
    <property type="match status" value="1"/>
</dbReference>
<dbReference type="RefSeq" id="WP_214613295.1">
    <property type="nucleotide sequence ID" value="NZ_JACATN010000007.1"/>
</dbReference>